<feature type="domain" description="CCHC-type" evidence="3">
    <location>
        <begin position="31"/>
        <end position="46"/>
    </location>
</feature>
<protein>
    <recommendedName>
        <fullName evidence="3">CCHC-type domain-containing protein</fullName>
    </recommendedName>
</protein>
<dbReference type="GO" id="GO:0003676">
    <property type="term" value="F:nucleic acid binding"/>
    <property type="evidence" value="ECO:0007669"/>
    <property type="project" value="InterPro"/>
</dbReference>
<dbReference type="SUPFAM" id="SSF57756">
    <property type="entry name" value="Retrovirus zinc finger-like domains"/>
    <property type="match status" value="1"/>
</dbReference>
<dbReference type="Pfam" id="PF13975">
    <property type="entry name" value="gag-asp_proteas"/>
    <property type="match status" value="1"/>
</dbReference>
<comment type="caution">
    <text evidence="4">The sequence shown here is derived from an EMBL/GenBank/DDBJ whole genome shotgun (WGS) entry which is preliminary data.</text>
</comment>
<organism evidence="4 5">
    <name type="scientific">Brachionus plicatilis</name>
    <name type="common">Marine rotifer</name>
    <name type="synonym">Brachionus muelleri</name>
    <dbReference type="NCBI Taxonomy" id="10195"/>
    <lineage>
        <taxon>Eukaryota</taxon>
        <taxon>Metazoa</taxon>
        <taxon>Spiralia</taxon>
        <taxon>Gnathifera</taxon>
        <taxon>Rotifera</taxon>
        <taxon>Eurotatoria</taxon>
        <taxon>Monogononta</taxon>
        <taxon>Pseudotrocha</taxon>
        <taxon>Ploima</taxon>
        <taxon>Brachionidae</taxon>
        <taxon>Brachionus</taxon>
    </lineage>
</organism>
<sequence>MATRSEEVLEYNNQKVMLSAKTHNRDKSLVCRNCKKVGHIAKECRSKKNGSKSNDNKTPTGNYKQHASNNYRRHGTENSRNGKKYQKKSYMVEVKKDDPDLQNIISKNETKSYMLRYEQSNFLGAKHLKLLDVPANVDNNSVTGILDTGSTTSVISKDLVDRLGIKYEKPEYFIIMASGRKELPIGLTKPIKLTIFGKTACVRCPITNLQDNILVGLDWFNETGVIIDSKNRRAFIPPEPSESLYEDDMNCFKEYSFLSEINEDEIDLLELENDASWNTKSNQDLIDEKVLNEQELSNISLFMETITDVFATDYNNLGRCKMRKH</sequence>
<evidence type="ECO:0000256" key="1">
    <source>
        <dbReference type="PROSITE-ProRule" id="PRU00047"/>
    </source>
</evidence>
<evidence type="ECO:0000256" key="2">
    <source>
        <dbReference type="SAM" id="MobiDB-lite"/>
    </source>
</evidence>
<dbReference type="SUPFAM" id="SSF50630">
    <property type="entry name" value="Acid proteases"/>
    <property type="match status" value="1"/>
</dbReference>
<gene>
    <name evidence="4" type="ORF">BpHYR1_002781</name>
</gene>
<proteinExistence type="predicted"/>
<keyword evidence="5" id="KW-1185">Reference proteome</keyword>
<dbReference type="PROSITE" id="PS50158">
    <property type="entry name" value="ZF_CCHC"/>
    <property type="match status" value="1"/>
</dbReference>
<name>A0A3M7REY7_BRAPC</name>
<dbReference type="InterPro" id="IPR001969">
    <property type="entry name" value="Aspartic_peptidase_AS"/>
</dbReference>
<feature type="region of interest" description="Disordered" evidence="2">
    <location>
        <begin position="44"/>
        <end position="87"/>
    </location>
</feature>
<dbReference type="Gene3D" id="4.10.60.10">
    <property type="entry name" value="Zinc finger, CCHC-type"/>
    <property type="match status" value="1"/>
</dbReference>
<dbReference type="CDD" id="cd00303">
    <property type="entry name" value="retropepsin_like"/>
    <property type="match status" value="1"/>
</dbReference>
<dbReference type="PROSITE" id="PS00141">
    <property type="entry name" value="ASP_PROTEASE"/>
    <property type="match status" value="1"/>
</dbReference>
<feature type="compositionally biased region" description="Polar residues" evidence="2">
    <location>
        <begin position="58"/>
        <end position="70"/>
    </location>
</feature>
<dbReference type="AlphaFoldDB" id="A0A3M7REY7"/>
<dbReference type="GO" id="GO:0006508">
    <property type="term" value="P:proteolysis"/>
    <property type="evidence" value="ECO:0007669"/>
    <property type="project" value="InterPro"/>
</dbReference>
<dbReference type="SMART" id="SM00343">
    <property type="entry name" value="ZnF_C2HC"/>
    <property type="match status" value="1"/>
</dbReference>
<keyword evidence="1" id="KW-0479">Metal-binding</keyword>
<feature type="non-terminal residue" evidence="4">
    <location>
        <position position="325"/>
    </location>
</feature>
<keyword evidence="1" id="KW-0863">Zinc-finger</keyword>
<dbReference type="InterPro" id="IPR021109">
    <property type="entry name" value="Peptidase_aspartic_dom_sf"/>
</dbReference>
<dbReference type="InterPro" id="IPR001878">
    <property type="entry name" value="Znf_CCHC"/>
</dbReference>
<dbReference type="EMBL" id="REGN01003535">
    <property type="protein sequence ID" value="RNA22106.1"/>
    <property type="molecule type" value="Genomic_DNA"/>
</dbReference>
<accession>A0A3M7REY7</accession>
<dbReference type="Proteomes" id="UP000276133">
    <property type="component" value="Unassembled WGS sequence"/>
</dbReference>
<evidence type="ECO:0000313" key="5">
    <source>
        <dbReference type="Proteomes" id="UP000276133"/>
    </source>
</evidence>
<dbReference type="GO" id="GO:0004190">
    <property type="term" value="F:aspartic-type endopeptidase activity"/>
    <property type="evidence" value="ECO:0007669"/>
    <property type="project" value="InterPro"/>
</dbReference>
<dbReference type="GO" id="GO:0008270">
    <property type="term" value="F:zinc ion binding"/>
    <property type="evidence" value="ECO:0007669"/>
    <property type="project" value="UniProtKB-KW"/>
</dbReference>
<keyword evidence="1" id="KW-0862">Zinc</keyword>
<dbReference type="InterPro" id="IPR036875">
    <property type="entry name" value="Znf_CCHC_sf"/>
</dbReference>
<dbReference type="Pfam" id="PF00098">
    <property type="entry name" value="zf-CCHC"/>
    <property type="match status" value="1"/>
</dbReference>
<evidence type="ECO:0000313" key="4">
    <source>
        <dbReference type="EMBL" id="RNA22106.1"/>
    </source>
</evidence>
<dbReference type="OrthoDB" id="5597136at2759"/>
<reference evidence="4 5" key="1">
    <citation type="journal article" date="2018" name="Sci. Rep.">
        <title>Genomic signatures of local adaptation to the degree of environmental predictability in rotifers.</title>
        <authorList>
            <person name="Franch-Gras L."/>
            <person name="Hahn C."/>
            <person name="Garcia-Roger E.M."/>
            <person name="Carmona M.J."/>
            <person name="Serra M."/>
            <person name="Gomez A."/>
        </authorList>
    </citation>
    <scope>NUCLEOTIDE SEQUENCE [LARGE SCALE GENOMIC DNA]</scope>
    <source>
        <strain evidence="4">HYR1</strain>
    </source>
</reference>
<dbReference type="Gene3D" id="2.40.70.10">
    <property type="entry name" value="Acid Proteases"/>
    <property type="match status" value="1"/>
</dbReference>
<evidence type="ECO:0000259" key="3">
    <source>
        <dbReference type="PROSITE" id="PS50158"/>
    </source>
</evidence>